<comment type="function">
    <text evidence="10">Catalyzes the reduction of 1-pyrroline-5-carboxylate (PCA) to L-proline.</text>
</comment>
<keyword evidence="6 10" id="KW-0521">NADP</keyword>
<evidence type="ECO:0000256" key="4">
    <source>
        <dbReference type="ARBA" id="ARBA00022605"/>
    </source>
</evidence>
<comment type="catalytic activity">
    <reaction evidence="9 10 13">
        <text>L-proline + NADP(+) = (S)-1-pyrroline-5-carboxylate + NADPH + 2 H(+)</text>
        <dbReference type="Rhea" id="RHEA:14109"/>
        <dbReference type="ChEBI" id="CHEBI:15378"/>
        <dbReference type="ChEBI" id="CHEBI:17388"/>
        <dbReference type="ChEBI" id="CHEBI:57783"/>
        <dbReference type="ChEBI" id="CHEBI:58349"/>
        <dbReference type="ChEBI" id="CHEBI:60039"/>
        <dbReference type="EC" id="1.5.1.2"/>
    </reaction>
</comment>
<dbReference type="PIRSF" id="PIRSF000193">
    <property type="entry name" value="Pyrrol-5-carb_rd"/>
    <property type="match status" value="1"/>
</dbReference>
<keyword evidence="5 10" id="KW-0641">Proline biosynthesis</keyword>
<comment type="caution">
    <text evidence="16">The sequence shown here is derived from an EMBL/GenBank/DDBJ whole genome shotgun (WGS) entry which is preliminary data.</text>
</comment>
<dbReference type="InterPro" id="IPR000304">
    <property type="entry name" value="Pyrroline-COOH_reductase"/>
</dbReference>
<keyword evidence="4 10" id="KW-0028">Amino-acid biosynthesis</keyword>
<evidence type="ECO:0000313" key="17">
    <source>
        <dbReference type="Proteomes" id="UP000282818"/>
    </source>
</evidence>
<dbReference type="Pfam" id="PF14748">
    <property type="entry name" value="P5CR_dimer"/>
    <property type="match status" value="1"/>
</dbReference>
<keyword evidence="7 10" id="KW-0560">Oxidoreductase</keyword>
<dbReference type="FunFam" id="3.40.50.720:FF:000105">
    <property type="entry name" value="Pyrroline-5-carboxylate reductase"/>
    <property type="match status" value="1"/>
</dbReference>
<accession>A0A437QAH4</accession>
<gene>
    <name evidence="10" type="primary">proC</name>
    <name evidence="16" type="ORF">EOE65_06005</name>
</gene>
<comment type="catalytic activity">
    <reaction evidence="8 10">
        <text>L-proline + NAD(+) = (S)-1-pyrroline-5-carboxylate + NADH + 2 H(+)</text>
        <dbReference type="Rhea" id="RHEA:14105"/>
        <dbReference type="ChEBI" id="CHEBI:15378"/>
        <dbReference type="ChEBI" id="CHEBI:17388"/>
        <dbReference type="ChEBI" id="CHEBI:57540"/>
        <dbReference type="ChEBI" id="CHEBI:57945"/>
        <dbReference type="ChEBI" id="CHEBI:60039"/>
        <dbReference type="EC" id="1.5.1.2"/>
    </reaction>
</comment>
<dbReference type="PANTHER" id="PTHR11645:SF0">
    <property type="entry name" value="PYRROLINE-5-CARBOXYLATE REDUCTASE 3"/>
    <property type="match status" value="1"/>
</dbReference>
<evidence type="ECO:0000313" key="16">
    <source>
        <dbReference type="EMBL" id="RVU31531.1"/>
    </source>
</evidence>
<name>A0A437QAH4_9GAMM</name>
<dbReference type="PROSITE" id="PS00521">
    <property type="entry name" value="P5CR"/>
    <property type="match status" value="1"/>
</dbReference>
<dbReference type="FunFam" id="1.10.3730.10:FF:000001">
    <property type="entry name" value="Pyrroline-5-carboxylate reductase"/>
    <property type="match status" value="1"/>
</dbReference>
<feature type="binding site" evidence="12">
    <location>
        <position position="57"/>
    </location>
    <ligand>
        <name>NADPH</name>
        <dbReference type="ChEBI" id="CHEBI:57783"/>
    </ligand>
</feature>
<dbReference type="InterPro" id="IPR008927">
    <property type="entry name" value="6-PGluconate_DH-like_C_sf"/>
</dbReference>
<dbReference type="HAMAP" id="MF_01925">
    <property type="entry name" value="P5C_reductase"/>
    <property type="match status" value="1"/>
</dbReference>
<dbReference type="NCBIfam" id="TIGR00112">
    <property type="entry name" value="proC"/>
    <property type="match status" value="1"/>
</dbReference>
<dbReference type="UniPathway" id="UPA00098">
    <property type="reaction ID" value="UER00361"/>
</dbReference>
<evidence type="ECO:0000259" key="15">
    <source>
        <dbReference type="Pfam" id="PF14748"/>
    </source>
</evidence>
<dbReference type="InterPro" id="IPR036291">
    <property type="entry name" value="NAD(P)-bd_dom_sf"/>
</dbReference>
<feature type="binding site" evidence="12">
    <location>
        <begin position="10"/>
        <end position="15"/>
    </location>
    <ligand>
        <name>NADP(+)</name>
        <dbReference type="ChEBI" id="CHEBI:58349"/>
    </ligand>
</feature>
<evidence type="ECO:0000256" key="8">
    <source>
        <dbReference type="ARBA" id="ARBA00050547"/>
    </source>
</evidence>
<dbReference type="Gene3D" id="3.40.50.720">
    <property type="entry name" value="NAD(P)-binding Rossmann-like Domain"/>
    <property type="match status" value="1"/>
</dbReference>
<evidence type="ECO:0000256" key="12">
    <source>
        <dbReference type="PIRSR" id="PIRSR000193-1"/>
    </source>
</evidence>
<dbReference type="EMBL" id="SACQ01000002">
    <property type="protein sequence ID" value="RVU31531.1"/>
    <property type="molecule type" value="Genomic_DNA"/>
</dbReference>
<organism evidence="16 17">
    <name type="scientific">Neptunomonas marina</name>
    <dbReference type="NCBI Taxonomy" id="1815562"/>
    <lineage>
        <taxon>Bacteria</taxon>
        <taxon>Pseudomonadati</taxon>
        <taxon>Pseudomonadota</taxon>
        <taxon>Gammaproteobacteria</taxon>
        <taxon>Oceanospirillales</taxon>
        <taxon>Oceanospirillaceae</taxon>
        <taxon>Neptunomonas</taxon>
    </lineage>
</organism>
<dbReference type="InterPro" id="IPR053790">
    <property type="entry name" value="P5CR-like_CS"/>
</dbReference>
<evidence type="ECO:0000259" key="14">
    <source>
        <dbReference type="Pfam" id="PF03807"/>
    </source>
</evidence>
<keyword evidence="17" id="KW-1185">Reference proteome</keyword>
<keyword evidence="3 10" id="KW-0963">Cytoplasm</keyword>
<dbReference type="PANTHER" id="PTHR11645">
    <property type="entry name" value="PYRROLINE-5-CARBOXYLATE REDUCTASE"/>
    <property type="match status" value="1"/>
</dbReference>
<reference evidence="16 17" key="1">
    <citation type="submission" date="2019-01" db="EMBL/GenBank/DDBJ databases">
        <authorList>
            <person name="Chen W.-M."/>
        </authorList>
    </citation>
    <scope>NUCLEOTIDE SEQUENCE [LARGE SCALE GENOMIC DNA]</scope>
    <source>
        <strain evidence="16 17">HPM-16</strain>
    </source>
</reference>
<dbReference type="GO" id="GO:0004735">
    <property type="term" value="F:pyrroline-5-carboxylate reductase activity"/>
    <property type="evidence" value="ECO:0007669"/>
    <property type="project" value="UniProtKB-UniRule"/>
</dbReference>
<feature type="domain" description="Pyrroline-5-carboxylate reductase dimerisation" evidence="15">
    <location>
        <begin position="164"/>
        <end position="268"/>
    </location>
</feature>
<dbReference type="InterPro" id="IPR029036">
    <property type="entry name" value="P5CR_dimer"/>
</dbReference>
<comment type="pathway">
    <text evidence="1 10 13">Amino-acid biosynthesis; L-proline biosynthesis; L-proline from L-glutamate 5-semialdehyde: step 1/1.</text>
</comment>
<dbReference type="SUPFAM" id="SSF51735">
    <property type="entry name" value="NAD(P)-binding Rossmann-fold domains"/>
    <property type="match status" value="1"/>
</dbReference>
<feature type="binding site" evidence="12">
    <location>
        <begin position="70"/>
        <end position="73"/>
    </location>
    <ligand>
        <name>NADP(+)</name>
        <dbReference type="ChEBI" id="CHEBI:58349"/>
    </ligand>
</feature>
<feature type="domain" description="Pyrroline-5-carboxylate reductase catalytic N-terminal" evidence="14">
    <location>
        <begin position="7"/>
        <end position="100"/>
    </location>
</feature>
<comment type="subcellular location">
    <subcellularLocation>
        <location evidence="10">Cytoplasm</location>
    </subcellularLocation>
</comment>
<sequence length="275" mass="29067">MTQFPTLAFIGAGNMARAIIGGLLNNGYPAEKIWACEPEAERLQDLADQGLQVTTDNNQAVAQVDIVVLAVKPQILKPVCTDLAASAAQNRPLFISVAAGITSDSINQWLGGEHAIVRCMPNTPALVQMGANGLCANSAVTAEQKAQAEKVISATGIALWVDDEEQLHAITAVSGSGPAYYFLFMEAMIAAGTKMGLTPEVATQLTLQTARGAAEMAFQSDVPPAELRRRVTSPNGTTEQAILSFQANQLEADVETAMQACYARSEEMAKELGEA</sequence>
<evidence type="ECO:0000256" key="2">
    <source>
        <dbReference type="ARBA" id="ARBA00005525"/>
    </source>
</evidence>
<evidence type="ECO:0000256" key="6">
    <source>
        <dbReference type="ARBA" id="ARBA00022857"/>
    </source>
</evidence>
<comment type="similarity">
    <text evidence="2 10 13">Belongs to the pyrroline-5-carboxylate reductase family.</text>
</comment>
<evidence type="ECO:0000256" key="9">
    <source>
        <dbReference type="ARBA" id="ARBA00052690"/>
    </source>
</evidence>
<dbReference type="SUPFAM" id="SSF48179">
    <property type="entry name" value="6-phosphogluconate dehydrogenase C-terminal domain-like"/>
    <property type="match status" value="1"/>
</dbReference>
<dbReference type="Gene3D" id="1.10.3730.10">
    <property type="entry name" value="ProC C-terminal domain-like"/>
    <property type="match status" value="1"/>
</dbReference>
<evidence type="ECO:0000256" key="13">
    <source>
        <dbReference type="RuleBase" id="RU003903"/>
    </source>
</evidence>
<evidence type="ECO:0000256" key="5">
    <source>
        <dbReference type="ARBA" id="ARBA00022650"/>
    </source>
</evidence>
<dbReference type="InterPro" id="IPR028939">
    <property type="entry name" value="P5C_Rdtase_cat_N"/>
</dbReference>
<dbReference type="GO" id="GO:0005737">
    <property type="term" value="C:cytoplasm"/>
    <property type="evidence" value="ECO:0007669"/>
    <property type="project" value="UniProtKB-SubCell"/>
</dbReference>
<dbReference type="RefSeq" id="WP_127693390.1">
    <property type="nucleotide sequence ID" value="NZ_SACQ01000002.1"/>
</dbReference>
<evidence type="ECO:0000256" key="3">
    <source>
        <dbReference type="ARBA" id="ARBA00022490"/>
    </source>
</evidence>
<protein>
    <recommendedName>
        <fullName evidence="10 11">Pyrroline-5-carboxylate reductase</fullName>
        <shortName evidence="10">P5C reductase</shortName>
        <shortName evidence="10">P5CR</shortName>
        <ecNumber evidence="10 11">1.5.1.2</ecNumber>
    </recommendedName>
    <alternativeName>
        <fullName evidence="10">PCA reductase</fullName>
    </alternativeName>
</protein>
<evidence type="ECO:0000256" key="11">
    <source>
        <dbReference type="NCBIfam" id="TIGR00112"/>
    </source>
</evidence>
<dbReference type="GO" id="GO:0055129">
    <property type="term" value="P:L-proline biosynthetic process"/>
    <property type="evidence" value="ECO:0007669"/>
    <property type="project" value="UniProtKB-UniRule"/>
</dbReference>
<evidence type="ECO:0000256" key="1">
    <source>
        <dbReference type="ARBA" id="ARBA00005205"/>
    </source>
</evidence>
<dbReference type="EC" id="1.5.1.2" evidence="10 11"/>
<evidence type="ECO:0000256" key="7">
    <source>
        <dbReference type="ARBA" id="ARBA00023002"/>
    </source>
</evidence>
<dbReference type="Pfam" id="PF03807">
    <property type="entry name" value="F420_oxidored"/>
    <property type="match status" value="1"/>
</dbReference>
<proteinExistence type="inferred from homology"/>
<dbReference type="AlphaFoldDB" id="A0A437QAH4"/>
<dbReference type="Proteomes" id="UP000282818">
    <property type="component" value="Unassembled WGS sequence"/>
</dbReference>
<evidence type="ECO:0000256" key="10">
    <source>
        <dbReference type="HAMAP-Rule" id="MF_01925"/>
    </source>
</evidence>